<evidence type="ECO:0000313" key="2">
    <source>
        <dbReference type="Proteomes" id="UP000075606"/>
    </source>
</evidence>
<protein>
    <submittedName>
        <fullName evidence="1">Uncharacterized protein</fullName>
    </submittedName>
</protein>
<reference evidence="1 2" key="1">
    <citation type="submission" date="2016-01" db="EMBL/GenBank/DDBJ databases">
        <title>Genome sequencing of Roseivirga spongicola UST030701-084.</title>
        <authorList>
            <person name="Selvaratnam C."/>
            <person name="Thevarajoo S."/>
            <person name="Goh K.M."/>
            <person name="Ee R."/>
            <person name="Chan K.-G."/>
            <person name="Chong C.S."/>
        </authorList>
    </citation>
    <scope>NUCLEOTIDE SEQUENCE [LARGE SCALE GENOMIC DNA]</scope>
    <source>
        <strain evidence="1 2">UST030701-084</strain>
    </source>
</reference>
<name>A0A150XDW6_9BACT</name>
<evidence type="ECO:0000313" key="1">
    <source>
        <dbReference type="EMBL" id="KYG76903.1"/>
    </source>
</evidence>
<dbReference type="EMBL" id="LRPC01000003">
    <property type="protein sequence ID" value="KYG76903.1"/>
    <property type="molecule type" value="Genomic_DNA"/>
</dbReference>
<proteinExistence type="predicted"/>
<gene>
    <name evidence="1" type="ORF">AWW68_19185</name>
</gene>
<comment type="caution">
    <text evidence="1">The sequence shown here is derived from an EMBL/GenBank/DDBJ whole genome shotgun (WGS) entry which is preliminary data.</text>
</comment>
<accession>A0A150XDW6</accession>
<dbReference type="STRING" id="333140.AWW68_19185"/>
<sequence>MITALAIMGLTPFETKADIERGNTLARSENAICESGASFICSGVGNLCDVSIDGPDCEPVKPQ</sequence>
<dbReference type="AlphaFoldDB" id="A0A150XDW6"/>
<dbReference type="Proteomes" id="UP000075606">
    <property type="component" value="Unassembled WGS sequence"/>
</dbReference>
<organism evidence="1 2">
    <name type="scientific">Roseivirga spongicola</name>
    <dbReference type="NCBI Taxonomy" id="333140"/>
    <lineage>
        <taxon>Bacteria</taxon>
        <taxon>Pseudomonadati</taxon>
        <taxon>Bacteroidota</taxon>
        <taxon>Cytophagia</taxon>
        <taxon>Cytophagales</taxon>
        <taxon>Roseivirgaceae</taxon>
        <taxon>Roseivirga</taxon>
    </lineage>
</organism>
<keyword evidence="2" id="KW-1185">Reference proteome</keyword>